<dbReference type="EMBL" id="JWZT01004131">
    <property type="protein sequence ID" value="KII64653.1"/>
    <property type="molecule type" value="Genomic_DNA"/>
</dbReference>
<reference evidence="1 2" key="1">
    <citation type="journal article" date="2014" name="Genome Biol. Evol.">
        <title>The genome of the myxosporean Thelohanellus kitauei shows adaptations to nutrient acquisition within its fish host.</title>
        <authorList>
            <person name="Yang Y."/>
            <person name="Xiong J."/>
            <person name="Zhou Z."/>
            <person name="Huo F."/>
            <person name="Miao W."/>
            <person name="Ran C."/>
            <person name="Liu Y."/>
            <person name="Zhang J."/>
            <person name="Feng J."/>
            <person name="Wang M."/>
            <person name="Wang M."/>
            <person name="Wang L."/>
            <person name="Yao B."/>
        </authorList>
    </citation>
    <scope>NUCLEOTIDE SEQUENCE [LARGE SCALE GENOMIC DNA]</scope>
    <source>
        <strain evidence="1">Wuqing</strain>
    </source>
</reference>
<proteinExistence type="predicted"/>
<dbReference type="Proteomes" id="UP000031668">
    <property type="component" value="Unassembled WGS sequence"/>
</dbReference>
<evidence type="ECO:0000313" key="1">
    <source>
        <dbReference type="EMBL" id="KII64653.1"/>
    </source>
</evidence>
<evidence type="ECO:0000313" key="2">
    <source>
        <dbReference type="Proteomes" id="UP000031668"/>
    </source>
</evidence>
<keyword evidence="2" id="KW-1185">Reference proteome</keyword>
<name>A0A0C2J698_THEKT</name>
<sequence length="105" mass="12113">MMNVKQASISALRTVYPSSSIRGCYFHFSQCVWRKIQENSEILNQYLNDALFALNLRQLIALAFVPQTDVMLLITLKTTLSADFEQIRQGEFLSFQLKYGINMKV</sequence>
<dbReference type="OrthoDB" id="10051448at2759"/>
<gene>
    <name evidence="1" type="ORF">RF11_10402</name>
</gene>
<organism evidence="1 2">
    <name type="scientific">Thelohanellus kitauei</name>
    <name type="common">Myxosporean</name>
    <dbReference type="NCBI Taxonomy" id="669202"/>
    <lineage>
        <taxon>Eukaryota</taxon>
        <taxon>Metazoa</taxon>
        <taxon>Cnidaria</taxon>
        <taxon>Myxozoa</taxon>
        <taxon>Myxosporea</taxon>
        <taxon>Bivalvulida</taxon>
        <taxon>Platysporina</taxon>
        <taxon>Myxobolidae</taxon>
        <taxon>Thelohanellus</taxon>
    </lineage>
</organism>
<accession>A0A0C2J698</accession>
<evidence type="ECO:0008006" key="3">
    <source>
        <dbReference type="Google" id="ProtNLM"/>
    </source>
</evidence>
<dbReference type="AlphaFoldDB" id="A0A0C2J698"/>
<comment type="caution">
    <text evidence="1">The sequence shown here is derived from an EMBL/GenBank/DDBJ whole genome shotgun (WGS) entry which is preliminary data.</text>
</comment>
<protein>
    <recommendedName>
        <fullName evidence="3">MULE transposase domain-containing protein</fullName>
    </recommendedName>
</protein>